<evidence type="ECO:0000256" key="2">
    <source>
        <dbReference type="ARBA" id="ARBA00009348"/>
    </source>
</evidence>
<feature type="signal peptide" evidence="4">
    <location>
        <begin position="1"/>
        <end position="18"/>
    </location>
</feature>
<evidence type="ECO:0000256" key="4">
    <source>
        <dbReference type="SAM" id="SignalP"/>
    </source>
</evidence>
<gene>
    <name evidence="5" type="ORF">F8C82_08500</name>
</gene>
<feature type="chain" id="PRO_5026864675" description="exo-alpha-sialidase" evidence="4">
    <location>
        <begin position="19"/>
        <end position="425"/>
    </location>
</feature>
<proteinExistence type="inferred from homology"/>
<evidence type="ECO:0000256" key="1">
    <source>
        <dbReference type="ARBA" id="ARBA00000427"/>
    </source>
</evidence>
<protein>
    <recommendedName>
        <fullName evidence="3">exo-alpha-sialidase</fullName>
        <ecNumber evidence="3">3.2.1.18</ecNumber>
    </recommendedName>
</protein>
<dbReference type="InterPro" id="IPR002860">
    <property type="entry name" value="BNR_rpt"/>
</dbReference>
<dbReference type="GO" id="GO:0009313">
    <property type="term" value="P:oligosaccharide catabolic process"/>
    <property type="evidence" value="ECO:0007669"/>
    <property type="project" value="TreeGrafter"/>
</dbReference>
<keyword evidence="6" id="KW-1185">Reference proteome</keyword>
<comment type="similarity">
    <text evidence="2">Belongs to the glycosyl hydrolase 33 family.</text>
</comment>
<keyword evidence="4" id="KW-0732">Signal</keyword>
<comment type="catalytic activity">
    <reaction evidence="1">
        <text>Hydrolysis of alpha-(2-&gt;3)-, alpha-(2-&gt;6)-, alpha-(2-&gt;8)- glycosidic linkages of terminal sialic acid residues in oligosaccharides, glycoproteins, glycolipids, colominic acid and synthetic substrates.</text>
        <dbReference type="EC" id="3.2.1.18"/>
    </reaction>
</comment>
<dbReference type="Pfam" id="PF02012">
    <property type="entry name" value="BNR"/>
    <property type="match status" value="1"/>
</dbReference>
<sequence length="425" mass="47377">MKQLTLLLSICLSTLLHSQTAVLIKEAPAYPFGPCEPSIAISLSNPDVLVAGSILDRVYYSKDGGKTWTTDDLESPHGVWGDPVVISDTNGRFLFFHLSDPDGKNWSSPKILDRIVCQWSDNGGEDWSEGSYMGLNHPKDQDKEWAAVDLNTNAVYCTWTQFDTYGSKDSSEFSNILFARSDDGGESWSEAIQINELSGNCIDDDQTTEGAVPAVGPNGEIYVAWAYDEKIYFDHSFDGGKTWREHDVTVADQPGGWTVNIPGLNRSNGMPITAADASNGEYSGRVYVCWADLRNGETDMDIWIAHSSDSGNTWTEPIRVNGDTTHTMQFLPWMTVDPITGHVHAVYYDRRNHNDAKTDVIVATSTDGGNTWTEQFVNDESFLPLEFVFFGDYNDIDAYNGRVRPIWTEFRNGKLQVWTALLEGK</sequence>
<dbReference type="EMBL" id="WBVQ01000002">
    <property type="protein sequence ID" value="KAB2815729.1"/>
    <property type="molecule type" value="Genomic_DNA"/>
</dbReference>
<dbReference type="Proteomes" id="UP000484164">
    <property type="component" value="Unassembled WGS sequence"/>
</dbReference>
<dbReference type="GO" id="GO:0004308">
    <property type="term" value="F:exo-alpha-sialidase activity"/>
    <property type="evidence" value="ECO:0007669"/>
    <property type="project" value="UniProtKB-EC"/>
</dbReference>
<evidence type="ECO:0000256" key="3">
    <source>
        <dbReference type="ARBA" id="ARBA00012733"/>
    </source>
</evidence>
<dbReference type="GO" id="GO:0006689">
    <property type="term" value="P:ganglioside catabolic process"/>
    <property type="evidence" value="ECO:0007669"/>
    <property type="project" value="TreeGrafter"/>
</dbReference>
<dbReference type="PANTHER" id="PTHR10628">
    <property type="entry name" value="SIALIDASE"/>
    <property type="match status" value="1"/>
</dbReference>
<dbReference type="RefSeq" id="WP_151693159.1">
    <property type="nucleotide sequence ID" value="NZ_BMGX01000001.1"/>
</dbReference>
<dbReference type="CDD" id="cd15482">
    <property type="entry name" value="Sialidase_non-viral"/>
    <property type="match status" value="2"/>
</dbReference>
<dbReference type="GO" id="GO:0016020">
    <property type="term" value="C:membrane"/>
    <property type="evidence" value="ECO:0007669"/>
    <property type="project" value="TreeGrafter"/>
</dbReference>
<dbReference type="AlphaFoldDB" id="A0A6L3ZFP2"/>
<dbReference type="EC" id="3.2.1.18" evidence="3"/>
<dbReference type="GO" id="GO:0005737">
    <property type="term" value="C:cytoplasm"/>
    <property type="evidence" value="ECO:0007669"/>
    <property type="project" value="TreeGrafter"/>
</dbReference>
<evidence type="ECO:0000313" key="6">
    <source>
        <dbReference type="Proteomes" id="UP000484164"/>
    </source>
</evidence>
<dbReference type="PANTHER" id="PTHR10628:SF30">
    <property type="entry name" value="EXO-ALPHA-SIALIDASE"/>
    <property type="match status" value="1"/>
</dbReference>
<dbReference type="SUPFAM" id="SSF50939">
    <property type="entry name" value="Sialidases"/>
    <property type="match status" value="2"/>
</dbReference>
<dbReference type="InterPro" id="IPR036278">
    <property type="entry name" value="Sialidase_sf"/>
</dbReference>
<reference evidence="5 6" key="1">
    <citation type="submission" date="2019-10" db="EMBL/GenBank/DDBJ databases">
        <title>Genome sequence of Phaeocystidibacter marisrubri JCM30614 (type strain).</title>
        <authorList>
            <person name="Bowman J.P."/>
        </authorList>
    </citation>
    <scope>NUCLEOTIDE SEQUENCE [LARGE SCALE GENOMIC DNA]</scope>
    <source>
        <strain evidence="5 6">JCM 30614</strain>
    </source>
</reference>
<dbReference type="OrthoDB" id="9757809at2"/>
<name>A0A6L3ZFP2_9FLAO</name>
<organism evidence="5 6">
    <name type="scientific">Phaeocystidibacter marisrubri</name>
    <dbReference type="NCBI Taxonomy" id="1577780"/>
    <lineage>
        <taxon>Bacteria</taxon>
        <taxon>Pseudomonadati</taxon>
        <taxon>Bacteroidota</taxon>
        <taxon>Flavobacteriia</taxon>
        <taxon>Flavobacteriales</taxon>
        <taxon>Phaeocystidibacteraceae</taxon>
        <taxon>Phaeocystidibacter</taxon>
    </lineage>
</organism>
<accession>A0A6L3ZFP2</accession>
<comment type="caution">
    <text evidence="5">The sequence shown here is derived from an EMBL/GenBank/DDBJ whole genome shotgun (WGS) entry which is preliminary data.</text>
</comment>
<dbReference type="InterPro" id="IPR026856">
    <property type="entry name" value="Sialidase_fam"/>
</dbReference>
<evidence type="ECO:0000313" key="5">
    <source>
        <dbReference type="EMBL" id="KAB2815729.1"/>
    </source>
</evidence>
<dbReference type="Gene3D" id="2.120.10.10">
    <property type="match status" value="2"/>
</dbReference>